<evidence type="ECO:0000256" key="1">
    <source>
        <dbReference type="ARBA" id="ARBA00049360"/>
    </source>
</evidence>
<dbReference type="FunFam" id="3.30.420.40:FF:000058">
    <property type="entry name" value="Putative actin-related protein 5"/>
    <property type="match status" value="1"/>
</dbReference>
<evidence type="ECO:0000313" key="3">
    <source>
        <dbReference type="EMBL" id="KAL0490052.1"/>
    </source>
</evidence>
<reference evidence="3 4" key="1">
    <citation type="submission" date="2024-03" db="EMBL/GenBank/DDBJ databases">
        <title>The Acrasis kona genome and developmental transcriptomes reveal deep origins of eukaryotic multicellular pathways.</title>
        <authorList>
            <person name="Sheikh S."/>
            <person name="Fu C.-J."/>
            <person name="Brown M.W."/>
            <person name="Baldauf S.L."/>
        </authorList>
    </citation>
    <scope>NUCLEOTIDE SEQUENCE [LARGE SCALE GENOMIC DNA]</scope>
    <source>
        <strain evidence="3 4">ATCC MYA-3509</strain>
    </source>
</reference>
<dbReference type="FunFam" id="3.30.420.40:FF:000050">
    <property type="entry name" value="Actin, alpha skeletal muscle"/>
    <property type="match status" value="1"/>
</dbReference>
<dbReference type="Gene3D" id="3.90.640.10">
    <property type="entry name" value="Actin, Chain A, domain 4"/>
    <property type="match status" value="1"/>
</dbReference>
<comment type="caution">
    <text evidence="3">The sequence shown here is derived from an EMBL/GenBank/DDBJ whole genome shotgun (WGS) entry which is preliminary data.</text>
</comment>
<keyword evidence="4" id="KW-1185">Reference proteome</keyword>
<proteinExistence type="inferred from homology"/>
<dbReference type="SMART" id="SM00268">
    <property type="entry name" value="ACTIN"/>
    <property type="match status" value="1"/>
</dbReference>
<organism evidence="3 4">
    <name type="scientific">Acrasis kona</name>
    <dbReference type="NCBI Taxonomy" id="1008807"/>
    <lineage>
        <taxon>Eukaryota</taxon>
        <taxon>Discoba</taxon>
        <taxon>Heterolobosea</taxon>
        <taxon>Tetramitia</taxon>
        <taxon>Eutetramitia</taxon>
        <taxon>Acrasidae</taxon>
        <taxon>Acrasis</taxon>
    </lineage>
</organism>
<dbReference type="AlphaFoldDB" id="A0AAW2ZJK3"/>
<dbReference type="Gene3D" id="3.30.420.40">
    <property type="match status" value="2"/>
</dbReference>
<comment type="catalytic activity">
    <reaction evidence="1">
        <text>ATP + H2O = ADP + phosphate + H(+)</text>
        <dbReference type="Rhea" id="RHEA:13065"/>
        <dbReference type="ChEBI" id="CHEBI:15377"/>
        <dbReference type="ChEBI" id="CHEBI:15378"/>
        <dbReference type="ChEBI" id="CHEBI:30616"/>
        <dbReference type="ChEBI" id="CHEBI:43474"/>
        <dbReference type="ChEBI" id="CHEBI:456216"/>
    </reaction>
</comment>
<gene>
    <name evidence="3" type="ORF">AKO1_009386</name>
</gene>
<evidence type="ECO:0000256" key="2">
    <source>
        <dbReference type="RuleBase" id="RU000487"/>
    </source>
</evidence>
<dbReference type="InterPro" id="IPR043129">
    <property type="entry name" value="ATPase_NBD"/>
</dbReference>
<sequence>MSDDCQAIVIDNGSGVCRVGLAGEDAPTAVFRSVVGVPTVSIQNKRTYVGEKAVERRRMLKVHHPIERGVITSWGDMEKVWSHALNSVGVPVEDYPVLITDALLDLKFNREEMFSIMFDKFNAMSLYVAYHADLTLYASGRTSGIVVSSGEGVTNVVPVYDGYHVTHAICNLGLAGRDLTKFLTTLLSDKGYRFTKAEAELSKRFKEKYCFVSQDYDKESNEEKEYELPDGTRIAVSDELYKCPEALFRPTLMGIEGMGVHECIFQAVQKCDIDIRKELQGNIVLSGGTTLFTGFEERLSKELARGQKGNRVKYGIVADEGREELVWLGGSILSSLSTFQENWISKEEYLEVGPSVAYRKLDR</sequence>
<dbReference type="Pfam" id="PF00022">
    <property type="entry name" value="Actin"/>
    <property type="match status" value="1"/>
</dbReference>
<dbReference type="InterPro" id="IPR004000">
    <property type="entry name" value="Actin"/>
</dbReference>
<evidence type="ECO:0000313" key="4">
    <source>
        <dbReference type="Proteomes" id="UP001431209"/>
    </source>
</evidence>
<dbReference type="PRINTS" id="PR00190">
    <property type="entry name" value="ACTIN"/>
</dbReference>
<name>A0AAW2ZJK3_9EUKA</name>
<comment type="similarity">
    <text evidence="2">Belongs to the actin family.</text>
</comment>
<dbReference type="SUPFAM" id="SSF53067">
    <property type="entry name" value="Actin-like ATPase domain"/>
    <property type="match status" value="2"/>
</dbReference>
<dbReference type="Proteomes" id="UP001431209">
    <property type="component" value="Unassembled WGS sequence"/>
</dbReference>
<accession>A0AAW2ZJK3</accession>
<dbReference type="EMBL" id="JAOPGA020001632">
    <property type="protein sequence ID" value="KAL0490052.1"/>
    <property type="molecule type" value="Genomic_DNA"/>
</dbReference>
<dbReference type="PANTHER" id="PTHR11937">
    <property type="entry name" value="ACTIN"/>
    <property type="match status" value="1"/>
</dbReference>
<protein>
    <submittedName>
        <fullName evidence="3">Actin</fullName>
    </submittedName>
</protein>
<dbReference type="FunFam" id="3.90.640.10:FF:000007">
    <property type="entry name" value="Actin like 7B"/>
    <property type="match status" value="1"/>
</dbReference>